<evidence type="ECO:0000256" key="2">
    <source>
        <dbReference type="SAM" id="MobiDB-lite"/>
    </source>
</evidence>
<evidence type="ECO:0000256" key="1">
    <source>
        <dbReference type="RuleBase" id="RU369066"/>
    </source>
</evidence>
<comment type="function">
    <text evidence="1">Maintains stem cell potency. Increases STAT3 phosphorylation and controls ERK phosphorylation. May act as a scaffold, increasing STAT3 recruitment onto endosomes.</text>
</comment>
<dbReference type="Pfam" id="PF07051">
    <property type="entry name" value="OCIA"/>
    <property type="match status" value="1"/>
</dbReference>
<keyword evidence="5" id="KW-1185">Reference proteome</keyword>
<reference evidence="4" key="2">
    <citation type="submission" date="2025-08" db="UniProtKB">
        <authorList>
            <consortium name="Ensembl"/>
        </authorList>
    </citation>
    <scope>IDENTIFICATION</scope>
</reference>
<dbReference type="InterPro" id="IPR040187">
    <property type="entry name" value="OCAD1/2"/>
</dbReference>
<accession>A0A8C9SBJ6</accession>
<organism evidence="4 5">
    <name type="scientific">Scleropages formosus</name>
    <name type="common">Asian bonytongue</name>
    <name type="synonym">Osteoglossum formosum</name>
    <dbReference type="NCBI Taxonomy" id="113540"/>
    <lineage>
        <taxon>Eukaryota</taxon>
        <taxon>Metazoa</taxon>
        <taxon>Chordata</taxon>
        <taxon>Craniata</taxon>
        <taxon>Vertebrata</taxon>
        <taxon>Euteleostomi</taxon>
        <taxon>Actinopterygii</taxon>
        <taxon>Neopterygii</taxon>
        <taxon>Teleostei</taxon>
        <taxon>Osteoglossocephala</taxon>
        <taxon>Osteoglossomorpha</taxon>
        <taxon>Osteoglossiformes</taxon>
        <taxon>Osteoglossidae</taxon>
        <taxon>Scleropages</taxon>
    </lineage>
</organism>
<protein>
    <recommendedName>
        <fullName evidence="1">OCIA domain-containing protein 1</fullName>
    </recommendedName>
</protein>
<dbReference type="OrthoDB" id="6513616at2759"/>
<dbReference type="GO" id="GO:2000736">
    <property type="term" value="P:regulation of stem cell differentiation"/>
    <property type="evidence" value="ECO:0007669"/>
    <property type="project" value="UniProtKB-UniRule"/>
</dbReference>
<sequence>MSRQDPSGFERPEHLQPPPPSPGPREQAYVLTEEEKKVLLECDRESLLYRAGPLAILSMVVTRGLISRGVLSVSPTFGSLPKMAFAGVCGYMAGKISYIKTCQEKFRNLKDSPLGEALRLGRGHSPYPQFVPQNQPESGPQDQAAFDLAYEETFREGSGSSGVPESYSSYSYGDSSSYDSDYRGVPFSSALSESAPSGAADDDSGALRAFPVPSEDEGPKKRTLRYEELRSRNRENYEVVLNQKAEAAVRPHPEKAAPPKEVKTNIYGDAWEE</sequence>
<reference evidence="4 5" key="1">
    <citation type="submission" date="2019-04" db="EMBL/GenBank/DDBJ databases">
        <authorList>
            <consortium name="Wellcome Sanger Institute Data Sharing"/>
        </authorList>
    </citation>
    <scope>NUCLEOTIDE SEQUENCE [LARGE SCALE GENOMIC DNA]</scope>
</reference>
<feature type="region of interest" description="Disordered" evidence="2">
    <location>
        <begin position="244"/>
        <end position="273"/>
    </location>
</feature>
<comment type="subunit">
    <text evidence="1">Interacts with STAT3.</text>
</comment>
<name>A0A8C9SBJ6_SCLFO</name>
<dbReference type="PANTHER" id="PTHR13336">
    <property type="entry name" value="OVARIAN CARCINOMA IMMUNOREACTIVE ANTIGEN"/>
    <property type="match status" value="1"/>
</dbReference>
<dbReference type="RefSeq" id="XP_018588630.1">
    <property type="nucleotide sequence ID" value="XM_018733114.2"/>
</dbReference>
<dbReference type="GO" id="GO:0005768">
    <property type="term" value="C:endosome"/>
    <property type="evidence" value="ECO:0007669"/>
    <property type="project" value="UniProtKB-SubCell"/>
</dbReference>
<gene>
    <name evidence="4" type="primary">ociad1</name>
    <name evidence="4" type="synonym">OCIAD1</name>
</gene>
<dbReference type="Ensembl" id="ENSSFOT00015028593.2">
    <property type="protein sequence ID" value="ENSSFOP00015028272.1"/>
    <property type="gene ID" value="ENSSFOG00015018154.2"/>
</dbReference>
<dbReference type="InterPro" id="IPR009764">
    <property type="entry name" value="OCIA_dom"/>
</dbReference>
<feature type="region of interest" description="Disordered" evidence="2">
    <location>
        <begin position="1"/>
        <end position="26"/>
    </location>
</feature>
<feature type="compositionally biased region" description="Basic and acidic residues" evidence="2">
    <location>
        <begin position="247"/>
        <end position="263"/>
    </location>
</feature>
<evidence type="ECO:0000259" key="3">
    <source>
        <dbReference type="Pfam" id="PF07051"/>
    </source>
</evidence>
<feature type="domain" description="OCIA" evidence="3">
    <location>
        <begin position="28"/>
        <end position="113"/>
    </location>
</feature>
<feature type="region of interest" description="Disordered" evidence="2">
    <location>
        <begin position="121"/>
        <end position="142"/>
    </location>
</feature>
<proteinExistence type="inferred from homology"/>
<comment type="similarity">
    <text evidence="1">Belongs to the OCIAD1 family.</text>
</comment>
<evidence type="ECO:0000313" key="4">
    <source>
        <dbReference type="Ensembl" id="ENSSFOP00015028272.1"/>
    </source>
</evidence>
<keyword evidence="1" id="KW-0967">Endosome</keyword>
<reference evidence="4" key="3">
    <citation type="submission" date="2025-09" db="UniProtKB">
        <authorList>
            <consortium name="Ensembl"/>
        </authorList>
    </citation>
    <scope>IDENTIFICATION</scope>
</reference>
<comment type="domain">
    <text evidence="1">The OCIA domain is necessary and sufficient for endosomal localization.</text>
</comment>
<feature type="region of interest" description="Disordered" evidence="2">
    <location>
        <begin position="189"/>
        <end position="224"/>
    </location>
</feature>
<dbReference type="PANTHER" id="PTHR13336:SF3">
    <property type="entry name" value="OCIA DOMAIN-CONTAINING PROTEIN 1"/>
    <property type="match status" value="1"/>
</dbReference>
<dbReference type="GeneTree" id="ENSGT00530000063690"/>
<feature type="compositionally biased region" description="Polar residues" evidence="2">
    <location>
        <begin position="131"/>
        <end position="141"/>
    </location>
</feature>
<comment type="subcellular location">
    <subcellularLocation>
        <location evidence="1">Endosome</location>
    </subcellularLocation>
</comment>
<dbReference type="GeneID" id="108922782"/>
<dbReference type="AlphaFoldDB" id="A0A8C9SBJ6"/>
<dbReference type="CTD" id="54940"/>
<dbReference type="Proteomes" id="UP000694397">
    <property type="component" value="Chromosome 9"/>
</dbReference>
<evidence type="ECO:0000313" key="5">
    <source>
        <dbReference type="Proteomes" id="UP000694397"/>
    </source>
</evidence>
<dbReference type="KEGG" id="sfm:108922782"/>